<protein>
    <submittedName>
        <fullName evidence="2">Hint domain-containing protein</fullName>
    </submittedName>
</protein>
<dbReference type="AlphaFoldDB" id="A0A963Z4S1"/>
<keyword evidence="3" id="KW-1185">Reference proteome</keyword>
<dbReference type="InterPro" id="IPR029058">
    <property type="entry name" value="AB_hydrolase_fold"/>
</dbReference>
<sequence length="552" mass="58460">MSDISVSDAMNAANWSYSQGSSPLPDGFTYLMENGNPVTQYDANTGFYGAALVTPAGQVIIAYEGTNLFTGDAIFTAAQAADDAAIGIGVNAPSFYTADTFAQAVLKDAKAQGYASSDVFLAGHSLGGAEAEYVATQEGLAGITFGAPGINNLLFDSPSQLTNYVEQGDPVGNYSSDAPDYLGQIVQNSLVQHYGGQVLTGPSWHSSLLTTAATAYASGGTAVSAEVLAVAVQFHLLGTYATDLGVTLDNGDETVAALMGDTNCFVAGTRLAMPDGEAAVEALRAGDLVLTADGIAQPVIWVGYRRLDCRRHPAPRQVTPVRVAAGAFGPGQPSRDLRLSPDHAILAEGVLIPIRYLINGDTIRQEAPGIITYYHIELAQHAILLAEGLPAESYLDTGTRQNFSAGRVVALHADFTPDPAFLWDSLGAAPLRVCGAEVEQVKALLAVRMQDGLQPGAALACRPRCCQVAGKGRRGQTLRMSRSHNPDRGFRFPPEIIAHAVWLYHCFSLSLGDVELILAARRNRQLREHSGLGHPFWPAIRGRSHAPSPKTR</sequence>
<dbReference type="Gene3D" id="3.40.50.1820">
    <property type="entry name" value="alpha/beta hydrolase"/>
    <property type="match status" value="1"/>
</dbReference>
<dbReference type="SUPFAM" id="SSF53474">
    <property type="entry name" value="alpha/beta-Hydrolases"/>
    <property type="match status" value="1"/>
</dbReference>
<dbReference type="Gene3D" id="2.170.16.10">
    <property type="entry name" value="Hedgehog/Intein (Hint) domain"/>
    <property type="match status" value="1"/>
</dbReference>
<name>A0A963Z4S1_9PROT</name>
<evidence type="ECO:0000313" key="3">
    <source>
        <dbReference type="Proteomes" id="UP000721844"/>
    </source>
</evidence>
<evidence type="ECO:0000313" key="2">
    <source>
        <dbReference type="EMBL" id="MCB8882624.1"/>
    </source>
</evidence>
<dbReference type="Pfam" id="PF13403">
    <property type="entry name" value="Hint_2"/>
    <property type="match status" value="1"/>
</dbReference>
<dbReference type="EMBL" id="JAESVA010000008">
    <property type="protein sequence ID" value="MCB8882624.1"/>
    <property type="molecule type" value="Genomic_DNA"/>
</dbReference>
<dbReference type="InterPro" id="IPR036844">
    <property type="entry name" value="Hint_dom_sf"/>
</dbReference>
<gene>
    <name evidence="2" type="ORF">ACELLULO517_20425</name>
</gene>
<comment type="caution">
    <text evidence="2">The sequence shown here is derived from an EMBL/GenBank/DDBJ whole genome shotgun (WGS) entry which is preliminary data.</text>
</comment>
<organism evidence="2 3">
    <name type="scientific">Acidisoma cellulosilyticum</name>
    <dbReference type="NCBI Taxonomy" id="2802395"/>
    <lineage>
        <taxon>Bacteria</taxon>
        <taxon>Pseudomonadati</taxon>
        <taxon>Pseudomonadota</taxon>
        <taxon>Alphaproteobacteria</taxon>
        <taxon>Acetobacterales</taxon>
        <taxon>Acidocellaceae</taxon>
        <taxon>Acidisoma</taxon>
    </lineage>
</organism>
<proteinExistence type="predicted"/>
<dbReference type="InterPro" id="IPR028992">
    <property type="entry name" value="Hedgehog/Intein_dom"/>
</dbReference>
<feature type="domain" description="Hedgehog/Intein (Hint)" evidence="1">
    <location>
        <begin position="264"/>
        <end position="397"/>
    </location>
</feature>
<dbReference type="SUPFAM" id="SSF51294">
    <property type="entry name" value="Hedgehog/intein (Hint) domain"/>
    <property type="match status" value="1"/>
</dbReference>
<reference evidence="2 3" key="1">
    <citation type="journal article" date="2021" name="Microorganisms">
        <title>Acidisoma silvae sp. nov. and Acidisomacellulosilytica sp. nov., Two Acidophilic Bacteria Isolated from Decaying Wood, Hydrolyzing Cellulose and Producing Poly-3-hydroxybutyrate.</title>
        <authorList>
            <person name="Mieszkin S."/>
            <person name="Pouder E."/>
            <person name="Uroz S."/>
            <person name="Simon-Colin C."/>
            <person name="Alain K."/>
        </authorList>
    </citation>
    <scope>NUCLEOTIDE SEQUENCE [LARGE SCALE GENOMIC DNA]</scope>
    <source>
        <strain evidence="2 3">HW T5.17</strain>
    </source>
</reference>
<evidence type="ECO:0000259" key="1">
    <source>
        <dbReference type="Pfam" id="PF13403"/>
    </source>
</evidence>
<dbReference type="Proteomes" id="UP000721844">
    <property type="component" value="Unassembled WGS sequence"/>
</dbReference>
<accession>A0A963Z4S1</accession>